<evidence type="ECO:0000313" key="1">
    <source>
        <dbReference type="EMBL" id="POI19098.1"/>
    </source>
</evidence>
<sequence>MKQKETQYGKMSSS</sequence>
<protein>
    <submittedName>
        <fullName evidence="1">Uncharacterized protein</fullName>
    </submittedName>
</protein>
<dbReference type="EMBL" id="PPHD01109462">
    <property type="protein sequence ID" value="POI19098.1"/>
    <property type="molecule type" value="Genomic_DNA"/>
</dbReference>
<comment type="caution">
    <text evidence="1">The sequence shown here is derived from an EMBL/GenBank/DDBJ whole genome shotgun (WGS) entry which is preliminary data.</text>
</comment>
<evidence type="ECO:0000313" key="2">
    <source>
        <dbReference type="Proteomes" id="UP000237246"/>
    </source>
</evidence>
<reference evidence="1 2" key="1">
    <citation type="submission" date="2018-01" db="EMBL/GenBank/DDBJ databases">
        <title>Comparison of the Chinese Bamboo Partridge and Red Junglefowl genome sequences highlights the importance of demography in genome evolution.</title>
        <authorList>
            <person name="Tiley G.P."/>
            <person name="Kimball R.T."/>
            <person name="Braun E.L."/>
            <person name="Burleigh J.G."/>
        </authorList>
    </citation>
    <scope>NUCLEOTIDE SEQUENCE [LARGE SCALE GENOMIC DNA]</scope>
    <source>
        <strain evidence="1">RTK389</strain>
        <tissue evidence="1">Blood</tissue>
    </source>
</reference>
<proteinExistence type="predicted"/>
<organism evidence="1 2">
    <name type="scientific">Bambusicola thoracicus</name>
    <name type="common">Chinese bamboo-partridge</name>
    <name type="synonym">Perdix thoracica</name>
    <dbReference type="NCBI Taxonomy" id="9083"/>
    <lineage>
        <taxon>Eukaryota</taxon>
        <taxon>Metazoa</taxon>
        <taxon>Chordata</taxon>
        <taxon>Craniata</taxon>
        <taxon>Vertebrata</taxon>
        <taxon>Euteleostomi</taxon>
        <taxon>Archelosauria</taxon>
        <taxon>Archosauria</taxon>
        <taxon>Dinosauria</taxon>
        <taxon>Saurischia</taxon>
        <taxon>Theropoda</taxon>
        <taxon>Coelurosauria</taxon>
        <taxon>Aves</taxon>
        <taxon>Neognathae</taxon>
        <taxon>Galloanserae</taxon>
        <taxon>Galliformes</taxon>
        <taxon>Phasianidae</taxon>
        <taxon>Perdicinae</taxon>
        <taxon>Bambusicola</taxon>
    </lineage>
</organism>
<dbReference type="Proteomes" id="UP000237246">
    <property type="component" value="Unassembled WGS sequence"/>
</dbReference>
<accession>A0A2P4S4X1</accession>
<keyword evidence="2" id="KW-1185">Reference proteome</keyword>
<name>A0A2P4S4X1_BAMTH</name>
<gene>
    <name evidence="1" type="ORF">CIB84_017158</name>
</gene>